<proteinExistence type="predicted"/>
<comment type="caution">
    <text evidence="1">The sequence shown here is derived from an EMBL/GenBank/DDBJ whole genome shotgun (WGS) entry which is preliminary data.</text>
</comment>
<evidence type="ECO:0000313" key="2">
    <source>
        <dbReference type="Proteomes" id="UP001209535"/>
    </source>
</evidence>
<dbReference type="InterPro" id="IPR050563">
    <property type="entry name" value="4-hydroxybenzoyl-CoA_TE"/>
</dbReference>
<dbReference type="Proteomes" id="UP001209535">
    <property type="component" value="Unassembled WGS sequence"/>
</dbReference>
<dbReference type="PANTHER" id="PTHR31793">
    <property type="entry name" value="4-HYDROXYBENZOYL-COA THIOESTERASE FAMILY MEMBER"/>
    <property type="match status" value="1"/>
</dbReference>
<dbReference type="RefSeq" id="WP_263340885.1">
    <property type="nucleotide sequence ID" value="NZ_JAOVQO010000040.1"/>
</dbReference>
<dbReference type="CDD" id="cd00586">
    <property type="entry name" value="4HBT"/>
    <property type="match status" value="1"/>
</dbReference>
<reference evidence="1 2" key="1">
    <citation type="submission" date="2022-10" db="EMBL/GenBank/DDBJ databases">
        <title>Defluviimonas sp. nov., isolated from ocean surface sediments.</title>
        <authorList>
            <person name="He W."/>
            <person name="Wang L."/>
            <person name="Zhang D.-F."/>
        </authorList>
    </citation>
    <scope>NUCLEOTIDE SEQUENCE [LARGE SCALE GENOMIC DNA]</scope>
    <source>
        <strain evidence="1 2">WL0024</strain>
    </source>
</reference>
<dbReference type="PANTHER" id="PTHR31793:SF2">
    <property type="entry name" value="BLR1345 PROTEIN"/>
    <property type="match status" value="1"/>
</dbReference>
<accession>A0ABT2X9F6</accession>
<dbReference type="Pfam" id="PF13279">
    <property type="entry name" value="4HBT_2"/>
    <property type="match status" value="1"/>
</dbReference>
<dbReference type="InterPro" id="IPR029069">
    <property type="entry name" value="HotDog_dom_sf"/>
</dbReference>
<evidence type="ECO:0000313" key="1">
    <source>
        <dbReference type="EMBL" id="MCU9850586.1"/>
    </source>
</evidence>
<dbReference type="EMBL" id="JAOVQO010000040">
    <property type="protein sequence ID" value="MCU9850586.1"/>
    <property type="molecule type" value="Genomic_DNA"/>
</dbReference>
<gene>
    <name evidence="1" type="ORF">OEZ60_21665</name>
</gene>
<organism evidence="1 2">
    <name type="scientific">Albidovulum salinarum</name>
    <dbReference type="NCBI Taxonomy" id="2984153"/>
    <lineage>
        <taxon>Bacteria</taxon>
        <taxon>Pseudomonadati</taxon>
        <taxon>Pseudomonadota</taxon>
        <taxon>Alphaproteobacteria</taxon>
        <taxon>Rhodobacterales</taxon>
        <taxon>Paracoccaceae</taxon>
        <taxon>Albidovulum</taxon>
    </lineage>
</organism>
<dbReference type="Gene3D" id="3.10.129.10">
    <property type="entry name" value="Hotdog Thioesterase"/>
    <property type="match status" value="1"/>
</dbReference>
<name>A0ABT2X9F6_9RHOB</name>
<protein>
    <submittedName>
        <fullName evidence="1">Thioesterase family protein</fullName>
    </submittedName>
</protein>
<keyword evidence="2" id="KW-1185">Reference proteome</keyword>
<dbReference type="SUPFAM" id="SSF54637">
    <property type="entry name" value="Thioesterase/thiol ester dehydrase-isomerase"/>
    <property type="match status" value="1"/>
</dbReference>
<sequence length="174" mass="20312">MAKEVYDPPLPWTGEIAAPLILFRSKVRPEWIDSFDHVNIAHYLTICDHANWAFWNWINHPEGTIEARASHEYVIVENHVHYIDELALGTPIHVETQFLGFDDKRYVLFHRVFKTEGNVLAATNEVKSLGFNLRERRPERWRPFIGERLDLIHRAHAGLEMPEQAGQGIALKRR</sequence>